<protein>
    <submittedName>
        <fullName evidence="3">Uncharacterized protein</fullName>
    </submittedName>
</protein>
<dbReference type="AlphaFoldDB" id="A0A6J8B0J8"/>
<name>A0A6J8B0J8_MYTCO</name>
<reference evidence="3 4" key="1">
    <citation type="submission" date="2020-06" db="EMBL/GenBank/DDBJ databases">
        <authorList>
            <person name="Li R."/>
            <person name="Bekaert M."/>
        </authorList>
    </citation>
    <scope>NUCLEOTIDE SEQUENCE [LARGE SCALE GENOMIC DNA]</scope>
    <source>
        <strain evidence="4">wild</strain>
    </source>
</reference>
<dbReference type="EMBL" id="CACVKT020002309">
    <property type="protein sequence ID" value="CAC5377302.1"/>
    <property type="molecule type" value="Genomic_DNA"/>
</dbReference>
<keyword evidence="2" id="KW-1133">Transmembrane helix</keyword>
<evidence type="ECO:0000256" key="1">
    <source>
        <dbReference type="SAM" id="MobiDB-lite"/>
    </source>
</evidence>
<keyword evidence="4" id="KW-1185">Reference proteome</keyword>
<keyword evidence="2" id="KW-0472">Membrane</keyword>
<proteinExistence type="predicted"/>
<gene>
    <name evidence="3" type="ORF">MCOR_13624</name>
</gene>
<feature type="transmembrane region" description="Helical" evidence="2">
    <location>
        <begin position="335"/>
        <end position="355"/>
    </location>
</feature>
<accession>A0A6J8B0J8</accession>
<sequence length="438" mass="50642">METVARVLRKIGTENGIVRYGGTKREWTFTMYSEENSNLKYLMDTVCRFSQGIINYRMGVRRNNAQLMKSAKYMTKELFSVRSHPKYQAIEVFDTLQDILMPIEVSELNDKYFSFSTTGNKSLGEDADFVLEEKNRQLKSWIPKGIPSDLIWQSVCRNNEVLEKVKGNCLNLFRVQNSQGKTKPVNLEEAIMEFRTAIRKDRYLQKYGVHTSLSGLILDGDLVNLIEGATKRRMFYLRSEILGEGIEAPALRHPVPVTIEERLKFNSVNSMNLNEIKKEISELLELIQDPLVQDYHEKLYNTEVKGKVKARHVQFLQELKEAMSGNDGNKLLKSVLYLAVVTVFATALFIFLRLIERHVEFNFEARPHGHDHEEDEEQHPSNDSGPHGHDHEEDEEQHPSNESGPHDHDDKEDEEQHPLNESGPECQKKLFEDEDTFL</sequence>
<dbReference type="Proteomes" id="UP000507470">
    <property type="component" value="Unassembled WGS sequence"/>
</dbReference>
<evidence type="ECO:0000313" key="4">
    <source>
        <dbReference type="Proteomes" id="UP000507470"/>
    </source>
</evidence>
<feature type="compositionally biased region" description="Basic and acidic residues" evidence="1">
    <location>
        <begin position="404"/>
        <end position="418"/>
    </location>
</feature>
<keyword evidence="2" id="KW-0812">Transmembrane</keyword>
<evidence type="ECO:0000256" key="2">
    <source>
        <dbReference type="SAM" id="Phobius"/>
    </source>
</evidence>
<organism evidence="3 4">
    <name type="scientific">Mytilus coruscus</name>
    <name type="common">Sea mussel</name>
    <dbReference type="NCBI Taxonomy" id="42192"/>
    <lineage>
        <taxon>Eukaryota</taxon>
        <taxon>Metazoa</taxon>
        <taxon>Spiralia</taxon>
        <taxon>Lophotrochozoa</taxon>
        <taxon>Mollusca</taxon>
        <taxon>Bivalvia</taxon>
        <taxon>Autobranchia</taxon>
        <taxon>Pteriomorphia</taxon>
        <taxon>Mytilida</taxon>
        <taxon>Mytiloidea</taxon>
        <taxon>Mytilidae</taxon>
        <taxon>Mytilinae</taxon>
        <taxon>Mytilus</taxon>
    </lineage>
</organism>
<feature type="region of interest" description="Disordered" evidence="1">
    <location>
        <begin position="369"/>
        <end position="438"/>
    </location>
</feature>
<evidence type="ECO:0000313" key="3">
    <source>
        <dbReference type="EMBL" id="CAC5377302.1"/>
    </source>
</evidence>